<feature type="compositionally biased region" description="Polar residues" evidence="1">
    <location>
        <begin position="72"/>
        <end position="81"/>
    </location>
</feature>
<keyword evidence="3" id="KW-1185">Reference proteome</keyword>
<feature type="non-terminal residue" evidence="2">
    <location>
        <position position="121"/>
    </location>
</feature>
<protein>
    <submittedName>
        <fullName evidence="2">26558_t:CDS:1</fullName>
    </submittedName>
</protein>
<dbReference type="EMBL" id="CAJVQB010072869">
    <property type="protein sequence ID" value="CAG8843579.1"/>
    <property type="molecule type" value="Genomic_DNA"/>
</dbReference>
<gene>
    <name evidence="2" type="ORF">GMARGA_LOCUS36617</name>
</gene>
<sequence length="121" mass="14163">LVIKKGANGKKYDKKVQESMFGIMKQEKIQTRLEMIRGVISIERDNKRNPQTAKEILDLKSSKKQKGKEKQITQLEMNSVDPQLEQRVNKENQDLLKEDSETEKRKKDKKKETKAEIAKIH</sequence>
<proteinExistence type="predicted"/>
<reference evidence="2 3" key="1">
    <citation type="submission" date="2021-06" db="EMBL/GenBank/DDBJ databases">
        <authorList>
            <person name="Kallberg Y."/>
            <person name="Tangrot J."/>
            <person name="Rosling A."/>
        </authorList>
    </citation>
    <scope>NUCLEOTIDE SEQUENCE [LARGE SCALE GENOMIC DNA]</scope>
    <source>
        <strain evidence="2 3">120-4 pot B 10/14</strain>
    </source>
</reference>
<feature type="compositionally biased region" description="Basic and acidic residues" evidence="1">
    <location>
        <begin position="87"/>
        <end position="121"/>
    </location>
</feature>
<dbReference type="Proteomes" id="UP000789901">
    <property type="component" value="Unassembled WGS sequence"/>
</dbReference>
<name>A0ABN7WZR6_GIGMA</name>
<organism evidence="2 3">
    <name type="scientific">Gigaspora margarita</name>
    <dbReference type="NCBI Taxonomy" id="4874"/>
    <lineage>
        <taxon>Eukaryota</taxon>
        <taxon>Fungi</taxon>
        <taxon>Fungi incertae sedis</taxon>
        <taxon>Mucoromycota</taxon>
        <taxon>Glomeromycotina</taxon>
        <taxon>Glomeromycetes</taxon>
        <taxon>Diversisporales</taxon>
        <taxon>Gigasporaceae</taxon>
        <taxon>Gigaspora</taxon>
    </lineage>
</organism>
<accession>A0ABN7WZR6</accession>
<evidence type="ECO:0000313" key="2">
    <source>
        <dbReference type="EMBL" id="CAG8843579.1"/>
    </source>
</evidence>
<comment type="caution">
    <text evidence="2">The sequence shown here is derived from an EMBL/GenBank/DDBJ whole genome shotgun (WGS) entry which is preliminary data.</text>
</comment>
<feature type="region of interest" description="Disordered" evidence="1">
    <location>
        <begin position="45"/>
        <end position="121"/>
    </location>
</feature>
<feature type="non-terminal residue" evidence="2">
    <location>
        <position position="1"/>
    </location>
</feature>
<evidence type="ECO:0000256" key="1">
    <source>
        <dbReference type="SAM" id="MobiDB-lite"/>
    </source>
</evidence>
<evidence type="ECO:0000313" key="3">
    <source>
        <dbReference type="Proteomes" id="UP000789901"/>
    </source>
</evidence>